<dbReference type="GO" id="GO:0006865">
    <property type="term" value="P:amino acid transport"/>
    <property type="evidence" value="ECO:0007669"/>
    <property type="project" value="UniProtKB-KW"/>
</dbReference>
<name>A0A0G1YHM6_9BACT</name>
<dbReference type="Proteomes" id="UP000033870">
    <property type="component" value="Unassembled WGS sequence"/>
</dbReference>
<organism evidence="10 11">
    <name type="scientific">Candidatus Magasanikbacteria bacterium GW2011_GWA2_56_11</name>
    <dbReference type="NCBI Taxonomy" id="1619044"/>
    <lineage>
        <taxon>Bacteria</taxon>
        <taxon>Candidatus Magasanikiibacteriota</taxon>
    </lineage>
</organism>
<dbReference type="STRING" id="1619044.UY92_C0004G0026"/>
<evidence type="ECO:0000256" key="5">
    <source>
        <dbReference type="ARBA" id="ARBA00022970"/>
    </source>
</evidence>
<feature type="transmembrane region" description="Helical" evidence="9">
    <location>
        <begin position="222"/>
        <end position="248"/>
    </location>
</feature>
<evidence type="ECO:0000256" key="1">
    <source>
        <dbReference type="ARBA" id="ARBA00004651"/>
    </source>
</evidence>
<evidence type="ECO:0000256" key="3">
    <source>
        <dbReference type="ARBA" id="ARBA00022475"/>
    </source>
</evidence>
<dbReference type="GO" id="GO:0022857">
    <property type="term" value="F:transmembrane transporter activity"/>
    <property type="evidence" value="ECO:0007669"/>
    <property type="project" value="InterPro"/>
</dbReference>
<dbReference type="CDD" id="cd06582">
    <property type="entry name" value="TM_PBP1_LivH_like"/>
    <property type="match status" value="1"/>
</dbReference>
<keyword evidence="3" id="KW-1003">Cell membrane</keyword>
<keyword evidence="6 9" id="KW-1133">Transmembrane helix</keyword>
<keyword evidence="4 9" id="KW-0812">Transmembrane</keyword>
<gene>
    <name evidence="10" type="ORF">UY92_C0004G0026</name>
</gene>
<proteinExistence type="inferred from homology"/>
<dbReference type="InterPro" id="IPR052157">
    <property type="entry name" value="BCAA_transport_permease"/>
</dbReference>
<dbReference type="Pfam" id="PF02653">
    <property type="entry name" value="BPD_transp_2"/>
    <property type="match status" value="1"/>
</dbReference>
<dbReference type="EMBL" id="LCRX01000004">
    <property type="protein sequence ID" value="KKW42690.1"/>
    <property type="molecule type" value="Genomic_DNA"/>
</dbReference>
<feature type="transmembrane region" description="Helical" evidence="9">
    <location>
        <begin position="254"/>
        <end position="276"/>
    </location>
</feature>
<keyword evidence="5" id="KW-0029">Amino-acid transport</keyword>
<sequence>MLGQIAADSLISGSIYALMAMGFYLQYKTTRFFNFSHGSMATVAGYAVLYFSRTRHLPVGVGVGLALVTAGLLGLVSYKIIFQPMKHRGSSPGVVMVASLGLMVLLQSALALLFTNQFQVLYRNYSTVSSLILPGAIVTRPQLLMVVLSGFIFLGLAAVYRFTGAGKKLRALNDNEEMAAAAGIKTETIAGRAFFAGSVLAGLAGILVGFDTGLKPAMGTNLLMGGTVGAIVGGLGSFGGVLVGSVVLGLTENLGAWLIGGEWKPAITFILLIIFLRLRPEGALK</sequence>
<evidence type="ECO:0000256" key="2">
    <source>
        <dbReference type="ARBA" id="ARBA00022448"/>
    </source>
</evidence>
<evidence type="ECO:0000313" key="10">
    <source>
        <dbReference type="EMBL" id="KKW42690.1"/>
    </source>
</evidence>
<dbReference type="InterPro" id="IPR001851">
    <property type="entry name" value="ABC_transp_permease"/>
</dbReference>
<feature type="transmembrane region" description="Helical" evidence="9">
    <location>
        <begin position="143"/>
        <end position="163"/>
    </location>
</feature>
<evidence type="ECO:0000256" key="6">
    <source>
        <dbReference type="ARBA" id="ARBA00022989"/>
    </source>
</evidence>
<feature type="transmembrane region" description="Helical" evidence="9">
    <location>
        <begin position="57"/>
        <end position="81"/>
    </location>
</feature>
<feature type="transmembrane region" description="Helical" evidence="9">
    <location>
        <begin position="32"/>
        <end position="51"/>
    </location>
</feature>
<evidence type="ECO:0000313" key="11">
    <source>
        <dbReference type="Proteomes" id="UP000033870"/>
    </source>
</evidence>
<feature type="transmembrane region" description="Helical" evidence="9">
    <location>
        <begin position="189"/>
        <end position="210"/>
    </location>
</feature>
<dbReference type="AlphaFoldDB" id="A0A0G1YHM6"/>
<evidence type="ECO:0000256" key="8">
    <source>
        <dbReference type="ARBA" id="ARBA00037998"/>
    </source>
</evidence>
<feature type="transmembrane region" description="Helical" evidence="9">
    <location>
        <begin position="6"/>
        <end position="25"/>
    </location>
</feature>
<evidence type="ECO:0000256" key="4">
    <source>
        <dbReference type="ARBA" id="ARBA00022692"/>
    </source>
</evidence>
<evidence type="ECO:0000256" key="9">
    <source>
        <dbReference type="SAM" id="Phobius"/>
    </source>
</evidence>
<comment type="caution">
    <text evidence="10">The sequence shown here is derived from an EMBL/GenBank/DDBJ whole genome shotgun (WGS) entry which is preliminary data.</text>
</comment>
<keyword evidence="2" id="KW-0813">Transport</keyword>
<keyword evidence="7 9" id="KW-0472">Membrane</keyword>
<dbReference type="PANTHER" id="PTHR11795:SF445">
    <property type="entry name" value="AMINO ACID ABC TRANSPORTER PERMEASE PROTEIN"/>
    <property type="match status" value="1"/>
</dbReference>
<comment type="similarity">
    <text evidence="8">Belongs to the binding-protein-dependent transport system permease family. LivHM subfamily.</text>
</comment>
<protein>
    <submittedName>
        <fullName evidence="10">ABC-type transporter, integral membrane subunit</fullName>
    </submittedName>
</protein>
<dbReference type="PANTHER" id="PTHR11795">
    <property type="entry name" value="BRANCHED-CHAIN AMINO ACID TRANSPORT SYSTEM PERMEASE PROTEIN LIVH"/>
    <property type="match status" value="1"/>
</dbReference>
<feature type="transmembrane region" description="Helical" evidence="9">
    <location>
        <begin position="93"/>
        <end position="114"/>
    </location>
</feature>
<dbReference type="GO" id="GO:0005886">
    <property type="term" value="C:plasma membrane"/>
    <property type="evidence" value="ECO:0007669"/>
    <property type="project" value="UniProtKB-SubCell"/>
</dbReference>
<reference evidence="10 11" key="1">
    <citation type="journal article" date="2015" name="Nature">
        <title>rRNA introns, odd ribosomes, and small enigmatic genomes across a large radiation of phyla.</title>
        <authorList>
            <person name="Brown C.T."/>
            <person name="Hug L.A."/>
            <person name="Thomas B.C."/>
            <person name="Sharon I."/>
            <person name="Castelle C.J."/>
            <person name="Singh A."/>
            <person name="Wilkins M.J."/>
            <person name="Williams K.H."/>
            <person name="Banfield J.F."/>
        </authorList>
    </citation>
    <scope>NUCLEOTIDE SEQUENCE [LARGE SCALE GENOMIC DNA]</scope>
</reference>
<comment type="subcellular location">
    <subcellularLocation>
        <location evidence="1">Cell membrane</location>
        <topology evidence="1">Multi-pass membrane protein</topology>
    </subcellularLocation>
</comment>
<evidence type="ECO:0000256" key="7">
    <source>
        <dbReference type="ARBA" id="ARBA00023136"/>
    </source>
</evidence>
<accession>A0A0G1YHM6</accession>